<comment type="cofactor">
    <cofactor evidence="1">
        <name>pyridoxal 5'-phosphate</name>
        <dbReference type="ChEBI" id="CHEBI:597326"/>
    </cofactor>
</comment>
<evidence type="ECO:0000256" key="3">
    <source>
        <dbReference type="ARBA" id="ARBA00022898"/>
    </source>
</evidence>
<evidence type="ECO:0000313" key="7">
    <source>
        <dbReference type="EMBL" id="SKB67045.1"/>
    </source>
</evidence>
<dbReference type="InterPro" id="IPR015421">
    <property type="entry name" value="PyrdxlP-dep_Trfase_major"/>
</dbReference>
<sequence>MKQYNFDEIVDRRGTNCIKVDALKARYGNPDLTPLWVADMDFRTPDFIVNALKERCNHEVFGYTFADDDYYNSIINWVDYKHNWKISRESLSYIPGIVKGIAFALQCFTNPGDKVLIQSPVYHPFRLVPEKMKRTVVYNPLKLTEGVYQMDFEQLESVIEGCKVLILCNPHNPAGIVWNKETLSKLADICARHGVLVISDEIHAELTYPQYPHLPFAKASETAANISITFMAPSKTFNIAGIVTSYAIVPNPELRKEFYGFLEAGEYNDGTIFAYEATKAAYTYGAEWLQQMRTYIMENVRFVDNFLKNKLPQIKAYEPQASFLIWLDCKGLGLSQPELTKLFKDKAGLALNDGSIFGKEGEGYMRMNIGCPRSVIEESLNRLKKAVEQK</sequence>
<evidence type="ECO:0000256" key="4">
    <source>
        <dbReference type="ARBA" id="ARBA00023239"/>
    </source>
</evidence>
<organism evidence="7 8">
    <name type="scientific">Parabacteroides chartae</name>
    <dbReference type="NCBI Taxonomy" id="1037355"/>
    <lineage>
        <taxon>Bacteria</taxon>
        <taxon>Pseudomonadati</taxon>
        <taxon>Bacteroidota</taxon>
        <taxon>Bacteroidia</taxon>
        <taxon>Bacteroidales</taxon>
        <taxon>Tannerellaceae</taxon>
        <taxon>Parabacteroides</taxon>
    </lineage>
</organism>
<dbReference type="Gene3D" id="3.90.1150.10">
    <property type="entry name" value="Aspartate Aminotransferase, domain 1"/>
    <property type="match status" value="1"/>
</dbReference>
<keyword evidence="3" id="KW-0663">Pyridoxal phosphate</keyword>
<dbReference type="Gene3D" id="3.40.640.10">
    <property type="entry name" value="Type I PLP-dependent aspartate aminotransferase-like (Major domain)"/>
    <property type="match status" value="1"/>
</dbReference>
<dbReference type="PANTHER" id="PTHR43525:SF1">
    <property type="entry name" value="PROTEIN MALY"/>
    <property type="match status" value="1"/>
</dbReference>
<evidence type="ECO:0000259" key="6">
    <source>
        <dbReference type="Pfam" id="PF00155"/>
    </source>
</evidence>
<gene>
    <name evidence="7" type="ORF">SAMN05660349_02275</name>
</gene>
<proteinExistence type="inferred from homology"/>
<evidence type="ECO:0000256" key="1">
    <source>
        <dbReference type="ARBA" id="ARBA00001933"/>
    </source>
</evidence>
<accession>A0A1T5D5S8</accession>
<dbReference type="CDD" id="cd00609">
    <property type="entry name" value="AAT_like"/>
    <property type="match status" value="1"/>
</dbReference>
<dbReference type="RefSeq" id="WP_079683739.1">
    <property type="nucleotide sequence ID" value="NZ_FUYQ01000016.1"/>
</dbReference>
<evidence type="ECO:0000256" key="2">
    <source>
        <dbReference type="ARBA" id="ARBA00012224"/>
    </source>
</evidence>
<feature type="domain" description="Aminotransferase class I/classII large" evidence="6">
    <location>
        <begin position="35"/>
        <end position="383"/>
    </location>
</feature>
<comment type="similarity">
    <text evidence="5">Belongs to the class-II pyridoxal-phosphate-dependent aminotransferase family. MalY/PatB cystathionine beta-lyase subfamily.</text>
</comment>
<dbReference type="GO" id="GO:0030170">
    <property type="term" value="F:pyridoxal phosphate binding"/>
    <property type="evidence" value="ECO:0007669"/>
    <property type="project" value="InterPro"/>
</dbReference>
<dbReference type="InterPro" id="IPR051798">
    <property type="entry name" value="Class-II_PLP-Dep_Aminotrans"/>
</dbReference>
<dbReference type="Pfam" id="PF00155">
    <property type="entry name" value="Aminotran_1_2"/>
    <property type="match status" value="1"/>
</dbReference>
<dbReference type="InterPro" id="IPR027619">
    <property type="entry name" value="C-S_lyase_PatB-like"/>
</dbReference>
<dbReference type="SUPFAM" id="SSF53383">
    <property type="entry name" value="PLP-dependent transferases"/>
    <property type="match status" value="1"/>
</dbReference>
<dbReference type="EMBL" id="FUYQ01000016">
    <property type="protein sequence ID" value="SKB67045.1"/>
    <property type="molecule type" value="Genomic_DNA"/>
</dbReference>
<dbReference type="EC" id="4.4.1.13" evidence="2"/>
<keyword evidence="4 7" id="KW-0456">Lyase</keyword>
<dbReference type="InterPro" id="IPR015424">
    <property type="entry name" value="PyrdxlP-dep_Trfase"/>
</dbReference>
<dbReference type="GO" id="GO:0047804">
    <property type="term" value="F:cysteine-S-conjugate beta-lyase activity"/>
    <property type="evidence" value="ECO:0007669"/>
    <property type="project" value="UniProtKB-EC"/>
</dbReference>
<evidence type="ECO:0000313" key="8">
    <source>
        <dbReference type="Proteomes" id="UP000190852"/>
    </source>
</evidence>
<dbReference type="InterPro" id="IPR015422">
    <property type="entry name" value="PyrdxlP-dep_Trfase_small"/>
</dbReference>
<dbReference type="PANTHER" id="PTHR43525">
    <property type="entry name" value="PROTEIN MALY"/>
    <property type="match status" value="1"/>
</dbReference>
<dbReference type="Proteomes" id="UP000190852">
    <property type="component" value="Unassembled WGS sequence"/>
</dbReference>
<dbReference type="AlphaFoldDB" id="A0A1T5D5S8"/>
<evidence type="ECO:0000256" key="5">
    <source>
        <dbReference type="ARBA" id="ARBA00037974"/>
    </source>
</evidence>
<keyword evidence="8" id="KW-1185">Reference proteome</keyword>
<protein>
    <recommendedName>
        <fullName evidence="2">cysteine-S-conjugate beta-lyase</fullName>
        <ecNumber evidence="2">4.4.1.13</ecNumber>
    </recommendedName>
</protein>
<dbReference type="NCBIfam" id="TIGR04350">
    <property type="entry name" value="C_S_lyase_PatB"/>
    <property type="match status" value="1"/>
</dbReference>
<dbReference type="InterPro" id="IPR004839">
    <property type="entry name" value="Aminotransferase_I/II_large"/>
</dbReference>
<name>A0A1T5D5S8_9BACT</name>
<reference evidence="8" key="1">
    <citation type="submission" date="2017-02" db="EMBL/GenBank/DDBJ databases">
        <authorList>
            <person name="Varghese N."/>
            <person name="Submissions S."/>
        </authorList>
    </citation>
    <scope>NUCLEOTIDE SEQUENCE [LARGE SCALE GENOMIC DNA]</scope>
    <source>
        <strain evidence="8">DSM 24967</strain>
    </source>
</reference>